<feature type="domain" description="F-box" evidence="1">
    <location>
        <begin position="69"/>
        <end position="112"/>
    </location>
</feature>
<accession>A0A165C204</accession>
<protein>
    <recommendedName>
        <fullName evidence="1">F-box domain-containing protein</fullName>
    </recommendedName>
</protein>
<organism evidence="2 3">
    <name type="scientific">Exidia glandulosa HHB12029</name>
    <dbReference type="NCBI Taxonomy" id="1314781"/>
    <lineage>
        <taxon>Eukaryota</taxon>
        <taxon>Fungi</taxon>
        <taxon>Dikarya</taxon>
        <taxon>Basidiomycota</taxon>
        <taxon>Agaricomycotina</taxon>
        <taxon>Agaricomycetes</taxon>
        <taxon>Auriculariales</taxon>
        <taxon>Exidiaceae</taxon>
        <taxon>Exidia</taxon>
    </lineage>
</organism>
<keyword evidence="3" id="KW-1185">Reference proteome</keyword>
<dbReference type="InParanoid" id="A0A165C204"/>
<dbReference type="InterPro" id="IPR036047">
    <property type="entry name" value="F-box-like_dom_sf"/>
</dbReference>
<sequence>MGSGHHTISVHLRDELSQLVRRAFMETREVAEEGGDELSHYEHWRIYWSICYCVDDALLEEAQWHNDRRMRQLRLPNEIWLKIWEYLPPKSVISLSQTCGVWRSLALTTPRL</sequence>
<evidence type="ECO:0000259" key="1">
    <source>
        <dbReference type="PROSITE" id="PS50181"/>
    </source>
</evidence>
<evidence type="ECO:0000313" key="3">
    <source>
        <dbReference type="Proteomes" id="UP000077266"/>
    </source>
</evidence>
<evidence type="ECO:0000313" key="2">
    <source>
        <dbReference type="EMBL" id="KZV81671.1"/>
    </source>
</evidence>
<dbReference type="OrthoDB" id="5354526at2759"/>
<dbReference type="CDD" id="cd09917">
    <property type="entry name" value="F-box_SF"/>
    <property type="match status" value="1"/>
</dbReference>
<name>A0A165C204_EXIGL</name>
<gene>
    <name evidence="2" type="ORF">EXIGLDRAFT_369991</name>
</gene>
<reference evidence="2 3" key="1">
    <citation type="journal article" date="2016" name="Mol. Biol. Evol.">
        <title>Comparative Genomics of Early-Diverging Mushroom-Forming Fungi Provides Insights into the Origins of Lignocellulose Decay Capabilities.</title>
        <authorList>
            <person name="Nagy L.G."/>
            <person name="Riley R."/>
            <person name="Tritt A."/>
            <person name="Adam C."/>
            <person name="Daum C."/>
            <person name="Floudas D."/>
            <person name="Sun H."/>
            <person name="Yadav J.S."/>
            <person name="Pangilinan J."/>
            <person name="Larsson K.H."/>
            <person name="Matsuura K."/>
            <person name="Barry K."/>
            <person name="Labutti K."/>
            <person name="Kuo R."/>
            <person name="Ohm R.A."/>
            <person name="Bhattacharya S.S."/>
            <person name="Shirouzu T."/>
            <person name="Yoshinaga Y."/>
            <person name="Martin F.M."/>
            <person name="Grigoriev I.V."/>
            <person name="Hibbett D.S."/>
        </authorList>
    </citation>
    <scope>NUCLEOTIDE SEQUENCE [LARGE SCALE GENOMIC DNA]</scope>
    <source>
        <strain evidence="2 3">HHB12029</strain>
    </source>
</reference>
<dbReference type="EMBL" id="KV426375">
    <property type="protein sequence ID" value="KZV81671.1"/>
    <property type="molecule type" value="Genomic_DNA"/>
</dbReference>
<dbReference type="Gene3D" id="1.20.1280.50">
    <property type="match status" value="1"/>
</dbReference>
<dbReference type="AlphaFoldDB" id="A0A165C204"/>
<dbReference type="SUPFAM" id="SSF81383">
    <property type="entry name" value="F-box domain"/>
    <property type="match status" value="1"/>
</dbReference>
<dbReference type="Pfam" id="PF12937">
    <property type="entry name" value="F-box-like"/>
    <property type="match status" value="1"/>
</dbReference>
<proteinExistence type="predicted"/>
<dbReference type="PROSITE" id="PS50181">
    <property type="entry name" value="FBOX"/>
    <property type="match status" value="1"/>
</dbReference>
<dbReference type="InterPro" id="IPR001810">
    <property type="entry name" value="F-box_dom"/>
</dbReference>
<dbReference type="Proteomes" id="UP000077266">
    <property type="component" value="Unassembled WGS sequence"/>
</dbReference>